<reference evidence="12" key="2">
    <citation type="journal article" date="2008" name="Nucleic Acids Res.">
        <title>The rice annotation project database (RAP-DB): 2008 update.</title>
        <authorList>
            <consortium name="The rice annotation project (RAP)"/>
        </authorList>
    </citation>
    <scope>GENOME REANNOTATION</scope>
    <source>
        <strain evidence="12">cv. Nipponbare</strain>
    </source>
</reference>
<feature type="region of interest" description="Disordered" evidence="9">
    <location>
        <begin position="498"/>
        <end position="547"/>
    </location>
</feature>
<dbReference type="CDD" id="cd09279">
    <property type="entry name" value="RNase_HI_like"/>
    <property type="match status" value="1"/>
</dbReference>
<proteinExistence type="predicted"/>
<dbReference type="PANTHER" id="PTHR48475:SF2">
    <property type="entry name" value="RIBONUCLEASE H"/>
    <property type="match status" value="1"/>
</dbReference>
<feature type="compositionally biased region" description="Basic and acidic residues" evidence="9">
    <location>
        <begin position="498"/>
        <end position="513"/>
    </location>
</feature>
<feature type="compositionally biased region" description="Basic and acidic residues" evidence="9">
    <location>
        <begin position="458"/>
        <end position="471"/>
    </location>
</feature>
<dbReference type="PROSITE" id="PS50994">
    <property type="entry name" value="INTEGRASE"/>
    <property type="match status" value="1"/>
</dbReference>
<evidence type="ECO:0000256" key="1">
    <source>
        <dbReference type="ARBA" id="ARBA00012493"/>
    </source>
</evidence>
<evidence type="ECO:0000256" key="4">
    <source>
        <dbReference type="ARBA" id="ARBA00022722"/>
    </source>
</evidence>
<keyword evidence="7" id="KW-0695">RNA-directed DNA polymerase</keyword>
<evidence type="ECO:0000256" key="8">
    <source>
        <dbReference type="ARBA" id="ARBA00023172"/>
    </source>
</evidence>
<name>Q2R9C4_ORYSJ</name>
<keyword evidence="8" id="KW-0233">DNA recombination</keyword>
<dbReference type="Pfam" id="PF17917">
    <property type="entry name" value="RT_RNaseH"/>
    <property type="match status" value="1"/>
</dbReference>
<keyword evidence="6" id="KW-0378">Hydrolase</keyword>
<keyword evidence="3" id="KW-0548">Nucleotidyltransferase</keyword>
<dbReference type="Pfam" id="PF00078">
    <property type="entry name" value="RVT_1"/>
    <property type="match status" value="1"/>
</dbReference>
<evidence type="ECO:0000256" key="7">
    <source>
        <dbReference type="ARBA" id="ARBA00022918"/>
    </source>
</evidence>
<dbReference type="Gene3D" id="3.30.70.270">
    <property type="match status" value="1"/>
</dbReference>
<dbReference type="EC" id="2.7.7.49" evidence="1"/>
<dbReference type="Gene3D" id="2.40.70.10">
    <property type="entry name" value="Acid Proteases"/>
    <property type="match status" value="1"/>
</dbReference>
<dbReference type="GO" id="GO:0015074">
    <property type="term" value="P:DNA integration"/>
    <property type="evidence" value="ECO:0007669"/>
    <property type="project" value="InterPro"/>
</dbReference>
<dbReference type="GO" id="GO:0003964">
    <property type="term" value="F:RNA-directed DNA polymerase activity"/>
    <property type="evidence" value="ECO:0007669"/>
    <property type="project" value="UniProtKB-KW"/>
</dbReference>
<evidence type="ECO:0000256" key="9">
    <source>
        <dbReference type="SAM" id="MobiDB-lite"/>
    </source>
</evidence>
<protein>
    <recommendedName>
        <fullName evidence="1">RNA-directed DNA polymerase</fullName>
        <ecNumber evidence="1">2.7.7.49</ecNumber>
    </recommendedName>
</protein>
<dbReference type="InterPro" id="IPR043128">
    <property type="entry name" value="Rev_trsase/Diguanyl_cyclase"/>
</dbReference>
<dbReference type="SUPFAM" id="SSF56672">
    <property type="entry name" value="DNA/RNA polymerases"/>
    <property type="match status" value="1"/>
</dbReference>
<dbReference type="EMBL" id="AC139170">
    <property type="protein sequence ID" value="AAX96721.1"/>
    <property type="molecule type" value="Genomic_DNA"/>
</dbReference>
<dbReference type="CDD" id="cd01647">
    <property type="entry name" value="RT_LTR"/>
    <property type="match status" value="1"/>
</dbReference>
<evidence type="ECO:0000313" key="11">
    <source>
        <dbReference type="EMBL" id="AAX96721.1"/>
    </source>
</evidence>
<keyword evidence="4" id="KW-0540">Nuclease</keyword>
<feature type="region of interest" description="Disordered" evidence="9">
    <location>
        <begin position="402"/>
        <end position="474"/>
    </location>
</feature>
<dbReference type="InterPro" id="IPR005162">
    <property type="entry name" value="Retrotrans_gag_dom"/>
</dbReference>
<dbReference type="InterPro" id="IPR021109">
    <property type="entry name" value="Peptidase_aspartic_dom_sf"/>
</dbReference>
<dbReference type="InterPro" id="IPR001584">
    <property type="entry name" value="Integrase_cat-core"/>
</dbReference>
<sequence>MAEPAKAHDLSPSMSGDDGEPNPRRRARTPPPPPRQSPRREKALERAEGSVTSTPTGGGEGRRDGERRLLVYGDGSTPQGALQAAGALLRHPPVAHDPESPAQRWLDDVAKLVMTARQRLDAGGRSSATKASGAATTGSASSRRRARRAAAAVRHSAATPSSTPPTREDLRGEPDARISIERRRNGRRAPHATEGASSSGVSPHHGRGDQPSVPPVGGVGCRAFVASLRNVRWPPRFRPTIAEKYDGSVNPAEFLQVYTTGIEAARGDDRVMANFFPMALKGQARGWLMNLPPAFVHSWEDLCQQFTMNFQGTYPRPGEEADLHAVQRRDDESLRLYIQRFCQVRNTIPCIPAHAVIYAFRGGVRHNRMLEKIASKEPQTTAELFQLADRVARKEEAWTWNPSGSGVAASAAPGSAAQIGRRDRRRKKRSAHTDDEGHVLAVEGASRATRKGRPAGGKKNEAGAPNRERPTGKWCTVHNTSLHDLADCRAVKSLAERTRKWEEERRQERREGKSPAVPSGNRRSEAKQKAPDEDIDDGDDDLGFQEPGATIATVDGGACAHVSRRSFKAMKRELLATAPTHEATCRARWSEVALTFDQTDHPPCVARGGQITMVVSPTVCNVKLGRVLIDGGAALNILSPAAFDAIKAPGMVLRPSQPIIGVTPGHTWPLGHIDLPVTFGGSANFRTERVNFDVADLSLPYNAVLGRPALVKFMAAVHYAYLQMKMPGPGGPISVHGDLKVALACLEQRADHLAAASKPEGGDERLGASAPATPRQRMITGDEVPEDALVSFLRANADVFAWRPADMPGVPREVIEHRLTVRPGARPVRQKVRRQALERQAFIREEVARLLEAGFIREVIHPEWLANPVVVPKANGKLRMCIDYTDLNKACPKDSYPLPHIDQIVDSTAGCDLLCFLDAYSGYHQIRMAREDEEKTAFITPIGTYCYTTMPFGLKNAGPTFQRTTRISLGNQLGRNVEAYVDDLVVKTRNQEMLLSDLAETFESLRSARIKLNPDKCVFGVPAGKLLGFLVSARGIEANPEKIRAIERMRPPANLGMCNASPEAENALTQLKAYLSSPPVLVAPEPDEPLLLYLAATPQVVSAALVVERDENNSHFTLPHPVPTWPGREQGGEAPEPNGGPRPLTTGVGPLPACQTVLGAPDPQEGPEATVGRPHLSPFDPEANPVLTRPGKEQEEEAPEPNGGLRPLTTGVGPLPAFPTTPGAPDPQDGPEATVGRPPLLSSDPEVISTEDKCAPRGCLDEECPRDAAPSEEDRPHRKVQRPVYFVSEALRDAKTRYPQAQKMLYAILMASRKLRHYFQAHRVTVVTSYPLGQILHNREGTGRVVKWAIELSEFDLHFEPRHAIKSQALADFVAEWTPAPEPVSIPEASADPSQLPHTAHWVMQFDGSLSLQGAGAGVTLTSPSGDVLRYLVRLDFRATNNMAEYEGLLAGLRVAAGLGIRRLLVLGDSQLVVNQVCKEYQCSDPQMDAYVRQVRRMERHFDGIELRHVPRRDNMIADELSRLASSRAQTPPGAFEERLAQPSARPDPLGETDAPDRPLRPVGVQASGPEGSAPNSLRLIAWIAEIQAYLTDKTLPEDREGSERVHRISKRYVLVEGTLYRRAANGILLKRAPGGFEYLYVAIDRFTKWPEAYPVVKIDKHSALKFIKGITARFGVPNRIITDNGTQFTSELFGDYCEDMGIKLCFASPAHPRSNGQVERANAEILKGLKTKTFNILKKHGDSWIEELPAVLWANRTTPSRATGETPFFLVYGAEAVLPSELTLRSPRATMYCEADQNQLRRDDLDYLEERRRRAALRAARYQQSLRRYHQRHVRARSLCVDDLVLRRVQTRAGLSKLSPMWEGPYRVVGVPRPGSIRLATGDGTELPNPWNIEHLRRFYP</sequence>
<dbReference type="PANTHER" id="PTHR48475">
    <property type="entry name" value="RIBONUCLEASE H"/>
    <property type="match status" value="1"/>
</dbReference>
<accession>Q2R9C4</accession>
<dbReference type="InterPro" id="IPR043502">
    <property type="entry name" value="DNA/RNA_pol_sf"/>
</dbReference>
<organism evidence="11 12">
    <name type="scientific">Oryza sativa subsp. japonica</name>
    <name type="common">Rice</name>
    <dbReference type="NCBI Taxonomy" id="39947"/>
    <lineage>
        <taxon>Eukaryota</taxon>
        <taxon>Viridiplantae</taxon>
        <taxon>Streptophyta</taxon>
        <taxon>Embryophyta</taxon>
        <taxon>Tracheophyta</taxon>
        <taxon>Spermatophyta</taxon>
        <taxon>Magnoliopsida</taxon>
        <taxon>Liliopsida</taxon>
        <taxon>Poales</taxon>
        <taxon>Poaceae</taxon>
        <taxon>BOP clade</taxon>
        <taxon>Oryzoideae</taxon>
        <taxon>Oryzeae</taxon>
        <taxon>Oryzinae</taxon>
        <taxon>Oryza</taxon>
        <taxon>Oryza sativa</taxon>
    </lineage>
</organism>
<feature type="region of interest" description="Disordered" evidence="9">
    <location>
        <begin position="120"/>
        <end position="216"/>
    </location>
</feature>
<evidence type="ECO:0000256" key="6">
    <source>
        <dbReference type="ARBA" id="ARBA00022801"/>
    </source>
</evidence>
<dbReference type="InterPro" id="IPR036397">
    <property type="entry name" value="RNaseH_sf"/>
</dbReference>
<evidence type="ECO:0000256" key="2">
    <source>
        <dbReference type="ARBA" id="ARBA00022679"/>
    </source>
</evidence>
<feature type="domain" description="Integrase catalytic" evidence="10">
    <location>
        <begin position="1613"/>
        <end position="1776"/>
    </location>
</feature>
<evidence type="ECO:0000313" key="12">
    <source>
        <dbReference type="Proteomes" id="UP000000763"/>
    </source>
</evidence>
<feature type="compositionally biased region" description="Low complexity" evidence="9">
    <location>
        <begin position="402"/>
        <end position="417"/>
    </location>
</feature>
<evidence type="ECO:0000256" key="3">
    <source>
        <dbReference type="ARBA" id="ARBA00022695"/>
    </source>
</evidence>
<dbReference type="SUPFAM" id="SSF53098">
    <property type="entry name" value="Ribonuclease H-like"/>
    <property type="match status" value="2"/>
</dbReference>
<feature type="compositionally biased region" description="Low complexity" evidence="9">
    <location>
        <begin position="79"/>
        <end position="89"/>
    </location>
</feature>
<feature type="compositionally biased region" description="Basic and acidic residues" evidence="9">
    <location>
        <begin position="1250"/>
        <end position="1266"/>
    </location>
</feature>
<feature type="compositionally biased region" description="Basic and acidic residues" evidence="9">
    <location>
        <begin position="166"/>
        <end position="183"/>
    </location>
</feature>
<dbReference type="Gene3D" id="3.10.10.10">
    <property type="entry name" value="HIV Type 1 Reverse Transcriptase, subunit A, domain 1"/>
    <property type="match status" value="1"/>
</dbReference>
<dbReference type="InterPro" id="IPR012337">
    <property type="entry name" value="RNaseH-like_sf"/>
</dbReference>
<dbReference type="GO" id="GO:0004523">
    <property type="term" value="F:RNA-DNA hybrid ribonuclease activity"/>
    <property type="evidence" value="ECO:0007669"/>
    <property type="project" value="InterPro"/>
</dbReference>
<dbReference type="Pfam" id="PF03732">
    <property type="entry name" value="Retrotrans_gag"/>
    <property type="match status" value="1"/>
</dbReference>
<keyword evidence="2" id="KW-0808">Transferase</keyword>
<feature type="compositionally biased region" description="Basic and acidic residues" evidence="9">
    <location>
        <begin position="522"/>
        <end position="532"/>
    </location>
</feature>
<evidence type="ECO:0000256" key="5">
    <source>
        <dbReference type="ARBA" id="ARBA00022759"/>
    </source>
</evidence>
<feature type="compositionally biased region" description="Low complexity" evidence="9">
    <location>
        <begin position="123"/>
        <end position="141"/>
    </location>
</feature>
<dbReference type="GO" id="GO:0006310">
    <property type="term" value="P:DNA recombination"/>
    <property type="evidence" value="ECO:0007669"/>
    <property type="project" value="UniProtKB-KW"/>
</dbReference>
<keyword evidence="5" id="KW-0255">Endonuclease</keyword>
<feature type="compositionally biased region" description="Low complexity" evidence="9">
    <location>
        <begin position="149"/>
        <end position="159"/>
    </location>
</feature>
<dbReference type="InterPro" id="IPR002156">
    <property type="entry name" value="RNaseH_domain"/>
</dbReference>
<feature type="region of interest" description="Disordered" evidence="9">
    <location>
        <begin position="1115"/>
        <end position="1277"/>
    </location>
</feature>
<dbReference type="InterPro" id="IPR041373">
    <property type="entry name" value="RT_RNaseH"/>
</dbReference>
<feature type="compositionally biased region" description="Pro residues" evidence="9">
    <location>
        <begin position="1216"/>
        <end position="1225"/>
    </location>
</feature>
<feature type="compositionally biased region" description="Basic and acidic residues" evidence="9">
    <location>
        <begin position="38"/>
        <end position="48"/>
    </location>
</feature>
<feature type="region of interest" description="Disordered" evidence="9">
    <location>
        <begin position="1525"/>
        <end position="1573"/>
    </location>
</feature>
<feature type="compositionally biased region" description="Basic and acidic residues" evidence="9">
    <location>
        <begin position="60"/>
        <end position="69"/>
    </location>
</feature>
<feature type="compositionally biased region" description="Acidic residues" evidence="9">
    <location>
        <begin position="533"/>
        <end position="543"/>
    </location>
</feature>
<dbReference type="InterPro" id="IPR000477">
    <property type="entry name" value="RT_dom"/>
</dbReference>
<dbReference type="Proteomes" id="UP000000763">
    <property type="component" value="Chromosome 11"/>
</dbReference>
<dbReference type="CDD" id="cd00303">
    <property type="entry name" value="retropepsin_like"/>
    <property type="match status" value="1"/>
</dbReference>
<reference evidence="12" key="1">
    <citation type="journal article" date="2005" name="Nature">
        <title>The map-based sequence of the rice genome.</title>
        <authorList>
            <consortium name="International rice genome sequencing project (IRGSP)"/>
            <person name="Matsumoto T."/>
            <person name="Wu J."/>
            <person name="Kanamori H."/>
            <person name="Katayose Y."/>
            <person name="Fujisawa M."/>
            <person name="Namiki N."/>
            <person name="Mizuno H."/>
            <person name="Yamamoto K."/>
            <person name="Antonio B.A."/>
            <person name="Baba T."/>
            <person name="Sakata K."/>
            <person name="Nagamura Y."/>
            <person name="Aoki H."/>
            <person name="Arikawa K."/>
            <person name="Arita K."/>
            <person name="Bito T."/>
            <person name="Chiden Y."/>
            <person name="Fujitsuka N."/>
            <person name="Fukunaka R."/>
            <person name="Hamada M."/>
            <person name="Harada C."/>
            <person name="Hayashi A."/>
            <person name="Hijishita S."/>
            <person name="Honda M."/>
            <person name="Hosokawa S."/>
            <person name="Ichikawa Y."/>
            <person name="Idonuma A."/>
            <person name="Iijima M."/>
            <person name="Ikeda M."/>
            <person name="Ikeno M."/>
            <person name="Ito K."/>
            <person name="Ito S."/>
            <person name="Ito T."/>
            <person name="Ito Y."/>
            <person name="Ito Y."/>
            <person name="Iwabuchi A."/>
            <person name="Kamiya K."/>
            <person name="Karasawa W."/>
            <person name="Kurita K."/>
            <person name="Katagiri S."/>
            <person name="Kikuta A."/>
            <person name="Kobayashi H."/>
            <person name="Kobayashi N."/>
            <person name="Machita K."/>
            <person name="Maehara T."/>
            <person name="Masukawa M."/>
            <person name="Mizubayashi T."/>
            <person name="Mukai Y."/>
            <person name="Nagasaki H."/>
            <person name="Nagata Y."/>
            <person name="Naito S."/>
            <person name="Nakashima M."/>
            <person name="Nakama Y."/>
            <person name="Nakamichi Y."/>
            <person name="Nakamura M."/>
            <person name="Meguro A."/>
            <person name="Negishi M."/>
            <person name="Ohta I."/>
            <person name="Ohta T."/>
            <person name="Okamoto M."/>
            <person name="Ono N."/>
            <person name="Saji S."/>
            <person name="Sakaguchi M."/>
            <person name="Sakai K."/>
            <person name="Shibata M."/>
            <person name="Shimokawa T."/>
            <person name="Song J."/>
            <person name="Takazaki Y."/>
            <person name="Terasawa K."/>
            <person name="Tsugane M."/>
            <person name="Tsuji K."/>
            <person name="Ueda S."/>
            <person name="Waki K."/>
            <person name="Yamagata H."/>
            <person name="Yamamoto M."/>
            <person name="Yamamoto S."/>
            <person name="Yamane H."/>
            <person name="Yoshiki S."/>
            <person name="Yoshihara R."/>
            <person name="Yukawa K."/>
            <person name="Zhong H."/>
            <person name="Yano M."/>
            <person name="Yuan Q."/>
            <person name="Ouyang S."/>
            <person name="Liu J."/>
            <person name="Jones K.M."/>
            <person name="Gansberger K."/>
            <person name="Moffat K."/>
            <person name="Hill J."/>
            <person name="Bera J."/>
            <person name="Fadrosh D."/>
            <person name="Jin S."/>
            <person name="Johri S."/>
            <person name="Kim M."/>
            <person name="Overton L."/>
            <person name="Reardon M."/>
            <person name="Tsitrin T."/>
            <person name="Vuong H."/>
            <person name="Weaver B."/>
            <person name="Ciecko A."/>
            <person name="Tallon L."/>
            <person name="Jackson J."/>
            <person name="Pai G."/>
            <person name="Aken S.V."/>
            <person name="Utterback T."/>
            <person name="Reidmuller S."/>
            <person name="Feldblyum T."/>
            <person name="Hsiao J."/>
            <person name="Zismann V."/>
            <person name="Iobst S."/>
            <person name="de Vazeille A.R."/>
            <person name="Buell C.R."/>
            <person name="Ying K."/>
            <person name="Li Y."/>
            <person name="Lu T."/>
            <person name="Huang Y."/>
            <person name="Zhao Q."/>
            <person name="Feng Q."/>
            <person name="Zhang L."/>
            <person name="Zhu J."/>
            <person name="Weng Q."/>
            <person name="Mu J."/>
            <person name="Lu Y."/>
            <person name="Fan D."/>
            <person name="Liu Y."/>
            <person name="Guan J."/>
            <person name="Zhang Y."/>
            <person name="Yu S."/>
            <person name="Liu X."/>
            <person name="Zhang Y."/>
            <person name="Hong G."/>
            <person name="Han B."/>
            <person name="Choisne N."/>
            <person name="Demange N."/>
            <person name="Orjeda G."/>
            <person name="Samain S."/>
            <person name="Cattolico L."/>
            <person name="Pelletier E."/>
            <person name="Couloux A."/>
            <person name="Segurens B."/>
            <person name="Wincker P."/>
            <person name="D'Hont A."/>
            <person name="Scarpelli C."/>
            <person name="Weissenbach J."/>
            <person name="Salanoubat M."/>
            <person name="Quetier F."/>
            <person name="Yu Y."/>
            <person name="Kim H.R."/>
            <person name="Rambo T."/>
            <person name="Currie J."/>
            <person name="Collura K."/>
            <person name="Luo M."/>
            <person name="Yang T."/>
            <person name="Ammiraju J.S.S."/>
            <person name="Engler F."/>
            <person name="Soderlund C."/>
            <person name="Wing R.A."/>
            <person name="Palmer L.E."/>
            <person name="de la Bastide M."/>
            <person name="Spiegel L."/>
            <person name="Nascimento L."/>
            <person name="Zutavern T."/>
            <person name="O'Shaughnessy A."/>
            <person name="Dike S."/>
            <person name="Dedhia N."/>
            <person name="Preston R."/>
            <person name="Balija V."/>
            <person name="McCombie W.R."/>
            <person name="Chow T."/>
            <person name="Chen H."/>
            <person name="Chung M."/>
            <person name="Chen C."/>
            <person name="Shaw J."/>
            <person name="Wu H."/>
            <person name="Hsiao K."/>
            <person name="Chao Y."/>
            <person name="Chu M."/>
            <person name="Cheng C."/>
            <person name="Hour A."/>
            <person name="Lee P."/>
            <person name="Lin S."/>
            <person name="Lin Y."/>
            <person name="Liou J."/>
            <person name="Liu S."/>
            <person name="Hsing Y."/>
            <person name="Raghuvanshi S."/>
            <person name="Mohanty A."/>
            <person name="Bharti A.K."/>
            <person name="Gaur A."/>
            <person name="Gupta V."/>
            <person name="Kumar D."/>
            <person name="Ravi V."/>
            <person name="Vij S."/>
            <person name="Kapur A."/>
            <person name="Khurana P."/>
            <person name="Khurana P."/>
            <person name="Khurana J.P."/>
            <person name="Tyagi A.K."/>
            <person name="Gaikwad K."/>
            <person name="Singh A."/>
            <person name="Dalal V."/>
            <person name="Srivastava S."/>
            <person name="Dixit A."/>
            <person name="Pal A.K."/>
            <person name="Ghazi I.A."/>
            <person name="Yadav M."/>
            <person name="Pandit A."/>
            <person name="Bhargava A."/>
            <person name="Sureshbabu K."/>
            <person name="Batra K."/>
            <person name="Sharma T.R."/>
            <person name="Mohapatra T."/>
            <person name="Singh N.K."/>
            <person name="Messing J."/>
            <person name="Nelson A.B."/>
            <person name="Fuks G."/>
            <person name="Kavchok S."/>
            <person name="Keizer G."/>
            <person name="Linton E."/>
            <person name="Llaca V."/>
            <person name="Song R."/>
            <person name="Tanyolac B."/>
            <person name="Young S."/>
            <person name="Ho-Il K."/>
            <person name="Hahn J.H."/>
            <person name="Sangsakoo G."/>
            <person name="Vanavichit A."/>
            <person name="de Mattos Luiz.A.T."/>
            <person name="Zimmer P.D."/>
            <person name="Malone G."/>
            <person name="Dellagostin O."/>
            <person name="de Oliveira A.C."/>
            <person name="Bevan M."/>
            <person name="Bancroft I."/>
            <person name="Minx P."/>
            <person name="Cordum H."/>
            <person name="Wilson R."/>
            <person name="Cheng Z."/>
            <person name="Jin W."/>
            <person name="Jiang J."/>
            <person name="Leong S.A."/>
            <person name="Iwama H."/>
            <person name="Gojobori T."/>
            <person name="Itoh T."/>
            <person name="Niimura Y."/>
            <person name="Fujii Y."/>
            <person name="Habara T."/>
            <person name="Sakai H."/>
            <person name="Sato Y."/>
            <person name="Wilson G."/>
            <person name="Kumar K."/>
            <person name="McCouch S."/>
            <person name="Juretic N."/>
            <person name="Hoen D."/>
            <person name="Wright S."/>
            <person name="Bruskiewich R."/>
            <person name="Bureau T."/>
            <person name="Miyao A."/>
            <person name="Hirochika H."/>
            <person name="Nishikawa T."/>
            <person name="Kadowaki K."/>
            <person name="Sugiura M."/>
            <person name="Burr B."/>
            <person name="Sasaki T."/>
        </authorList>
    </citation>
    <scope>NUCLEOTIDE SEQUENCE [LARGE SCALE GENOMIC DNA]</scope>
    <source>
        <strain evidence="12">cv. Nipponbare</strain>
    </source>
</reference>
<evidence type="ECO:0000259" key="10">
    <source>
        <dbReference type="PROSITE" id="PS50994"/>
    </source>
</evidence>
<dbReference type="Pfam" id="PF13456">
    <property type="entry name" value="RVT_3"/>
    <property type="match status" value="1"/>
</dbReference>
<dbReference type="GO" id="GO:0003676">
    <property type="term" value="F:nucleic acid binding"/>
    <property type="evidence" value="ECO:0007669"/>
    <property type="project" value="InterPro"/>
</dbReference>
<feature type="region of interest" description="Disordered" evidence="9">
    <location>
        <begin position="1"/>
        <end position="101"/>
    </location>
</feature>
<dbReference type="Gene3D" id="3.30.420.10">
    <property type="entry name" value="Ribonuclease H-like superfamily/Ribonuclease H"/>
    <property type="match status" value="2"/>
</dbReference>
<dbReference type="Pfam" id="PF00665">
    <property type="entry name" value="rve"/>
    <property type="match status" value="1"/>
</dbReference>
<gene>
    <name evidence="11" type="ordered locus">LOC_Os11g09240</name>
</gene>